<proteinExistence type="predicted"/>
<name>A0A833JSQ9_MARNT</name>
<reference evidence="1 2" key="1">
    <citation type="submission" date="2019-10" db="EMBL/GenBank/DDBJ databases">
        <title>Draft genome sequence of Marinobacter hydrocarbonoclasticus NCT7M from the microbiome of the marine copepod.</title>
        <authorList>
            <person name="Nuttall R."/>
            <person name="Sharma G."/>
            <person name="Moisander P."/>
        </authorList>
    </citation>
    <scope>NUCLEOTIDE SEQUENCE [LARGE SCALE GENOMIC DNA]</scope>
    <source>
        <strain evidence="1 2">NCT7M</strain>
    </source>
</reference>
<dbReference type="Proteomes" id="UP000469950">
    <property type="component" value="Unassembled WGS sequence"/>
</dbReference>
<organism evidence="1 2">
    <name type="scientific">Marinobacter nauticus</name>
    <name type="common">Marinobacter hydrocarbonoclasticus</name>
    <name type="synonym">Marinobacter aquaeolei</name>
    <dbReference type="NCBI Taxonomy" id="2743"/>
    <lineage>
        <taxon>Bacteria</taxon>
        <taxon>Pseudomonadati</taxon>
        <taxon>Pseudomonadota</taxon>
        <taxon>Gammaproteobacteria</taxon>
        <taxon>Pseudomonadales</taxon>
        <taxon>Marinobacteraceae</taxon>
        <taxon>Marinobacter</taxon>
    </lineage>
</organism>
<protein>
    <submittedName>
        <fullName evidence="1">Integrase</fullName>
    </submittedName>
</protein>
<evidence type="ECO:0000313" key="1">
    <source>
        <dbReference type="EMBL" id="KAE8545470.1"/>
    </source>
</evidence>
<accession>A0A833JSQ9</accession>
<comment type="caution">
    <text evidence="1">The sequence shown here is derived from an EMBL/GenBank/DDBJ whole genome shotgun (WGS) entry which is preliminary data.</text>
</comment>
<gene>
    <name evidence="1" type="ORF">F6453_2068</name>
</gene>
<dbReference type="EMBL" id="WBMP01000008">
    <property type="protein sequence ID" value="KAE8545470.1"/>
    <property type="molecule type" value="Genomic_DNA"/>
</dbReference>
<dbReference type="AlphaFoldDB" id="A0A833JSQ9"/>
<sequence>MEKKLYEEITENVPFQSCYSAFRKAIERAVSNYRKGS</sequence>
<evidence type="ECO:0000313" key="2">
    <source>
        <dbReference type="Proteomes" id="UP000469950"/>
    </source>
</evidence>